<evidence type="ECO:0000259" key="8">
    <source>
        <dbReference type="Pfam" id="PF05504"/>
    </source>
</evidence>
<evidence type="ECO:0000313" key="11">
    <source>
        <dbReference type="Proteomes" id="UP000295832"/>
    </source>
</evidence>
<dbReference type="Proteomes" id="UP000295832">
    <property type="component" value="Unassembled WGS sequence"/>
</dbReference>
<keyword evidence="11" id="KW-1185">Reference proteome</keyword>
<dbReference type="PROSITE" id="PS51257">
    <property type="entry name" value="PROKAR_LIPOPROTEIN"/>
    <property type="match status" value="1"/>
</dbReference>
<dbReference type="GO" id="GO:0009847">
    <property type="term" value="P:spore germination"/>
    <property type="evidence" value="ECO:0007669"/>
    <property type="project" value="InterPro"/>
</dbReference>
<evidence type="ECO:0000256" key="5">
    <source>
        <dbReference type="ARBA" id="ARBA00023136"/>
    </source>
</evidence>
<comment type="subcellular location">
    <subcellularLocation>
        <location evidence="1">Membrane</location>
        <topology evidence="1">Lipid-anchor</topology>
    </subcellularLocation>
</comment>
<keyword evidence="3" id="KW-0309">Germination</keyword>
<keyword evidence="6" id="KW-0564">Palmitate</keyword>
<organism evidence="10 11">
    <name type="scientific">Orenia marismortui</name>
    <dbReference type="NCBI Taxonomy" id="46469"/>
    <lineage>
        <taxon>Bacteria</taxon>
        <taxon>Bacillati</taxon>
        <taxon>Bacillota</taxon>
        <taxon>Clostridia</taxon>
        <taxon>Halanaerobiales</taxon>
        <taxon>Halobacteroidaceae</taxon>
        <taxon>Orenia</taxon>
    </lineage>
</organism>
<dbReference type="Gene3D" id="3.30.300.210">
    <property type="entry name" value="Nutrient germinant receptor protein C, domain 3"/>
    <property type="match status" value="1"/>
</dbReference>
<name>A0A4R8H0E3_9FIRM</name>
<feature type="domain" description="Spore germination protein N-terminal" evidence="9">
    <location>
        <begin position="26"/>
        <end position="189"/>
    </location>
</feature>
<dbReference type="InterPro" id="IPR046953">
    <property type="entry name" value="Spore_GerAC-like_C"/>
</dbReference>
<keyword evidence="7" id="KW-0449">Lipoprotein</keyword>
<keyword evidence="5" id="KW-0472">Membrane</keyword>
<gene>
    <name evidence="10" type="ORF">C7959_1277</name>
</gene>
<dbReference type="STRING" id="926561.GCA_000379025_02358"/>
<comment type="caution">
    <text evidence="10">The sequence shown here is derived from an EMBL/GenBank/DDBJ whole genome shotgun (WGS) entry which is preliminary data.</text>
</comment>
<feature type="domain" description="Spore germination GerAC-like C-terminal" evidence="8">
    <location>
        <begin position="232"/>
        <end position="395"/>
    </location>
</feature>
<sequence>MRMNKRLILVLFLLTISLILSSCAGKREMDELGIVGLTGVDWLPDEGKYEIIVQVMVPSKAGGGMGGSIIQSWNVTASGKTMMRASKNLRSKVSKKLVWFHSNLIIIGEQAAKKGLKDIIDFFARNKEIRYNSWVLISQFPIKETIESNPRFESSLPAEITGLIQNNQTDWSESYALNLKDMLIRLANDDFDEVTGRLTNYKPKLPPEGTYQQLDLVKNIPEDLRDVIALSGDAVLKDGKLKGWLDRVESKGYLFVVDEIEGGAIVEYESGKEKFSAEILSSKSDLKPEIKAGKISFKLKVKTDLAITEAVTNLDLTKSEDIKKLQKNLAKEIEGNIKTVLWRAQQDYNADIFGYGNAVYRNNPQKWEEIKDQWDQIFPTIVTDIKVEVTIKRLGMISQPITKPE</sequence>
<evidence type="ECO:0000256" key="3">
    <source>
        <dbReference type="ARBA" id="ARBA00022544"/>
    </source>
</evidence>
<dbReference type="EMBL" id="SOEG01000027">
    <property type="protein sequence ID" value="TDX48438.1"/>
    <property type="molecule type" value="Genomic_DNA"/>
</dbReference>
<dbReference type="NCBIfam" id="TIGR02887">
    <property type="entry name" value="spore_ger_x_C"/>
    <property type="match status" value="1"/>
</dbReference>
<dbReference type="InterPro" id="IPR057336">
    <property type="entry name" value="GerAC_N"/>
</dbReference>
<protein>
    <submittedName>
        <fullName evidence="10">Spore germination protein KC</fullName>
    </submittedName>
</protein>
<keyword evidence="4" id="KW-0732">Signal</keyword>
<evidence type="ECO:0000259" key="9">
    <source>
        <dbReference type="Pfam" id="PF25198"/>
    </source>
</evidence>
<dbReference type="GO" id="GO:0016020">
    <property type="term" value="C:membrane"/>
    <property type="evidence" value="ECO:0007669"/>
    <property type="project" value="UniProtKB-SubCell"/>
</dbReference>
<evidence type="ECO:0000313" key="10">
    <source>
        <dbReference type="EMBL" id="TDX48438.1"/>
    </source>
</evidence>
<dbReference type="Pfam" id="PF25198">
    <property type="entry name" value="Spore_GerAC_N"/>
    <property type="match status" value="1"/>
</dbReference>
<proteinExistence type="inferred from homology"/>
<dbReference type="InterPro" id="IPR038501">
    <property type="entry name" value="Spore_GerAC_C_sf"/>
</dbReference>
<evidence type="ECO:0000256" key="4">
    <source>
        <dbReference type="ARBA" id="ARBA00022729"/>
    </source>
</evidence>
<evidence type="ECO:0000256" key="1">
    <source>
        <dbReference type="ARBA" id="ARBA00004635"/>
    </source>
</evidence>
<comment type="similarity">
    <text evidence="2">Belongs to the GerABKC lipoprotein family.</text>
</comment>
<dbReference type="Pfam" id="PF05504">
    <property type="entry name" value="Spore_GerAC"/>
    <property type="match status" value="1"/>
</dbReference>
<evidence type="ECO:0000256" key="6">
    <source>
        <dbReference type="ARBA" id="ARBA00023139"/>
    </source>
</evidence>
<evidence type="ECO:0000256" key="2">
    <source>
        <dbReference type="ARBA" id="ARBA00007886"/>
    </source>
</evidence>
<reference evidence="10 11" key="1">
    <citation type="submission" date="2019-03" db="EMBL/GenBank/DDBJ databases">
        <title>Subsurface microbial communities from deep shales in Ohio and West Virginia, USA.</title>
        <authorList>
            <person name="Wrighton K."/>
        </authorList>
    </citation>
    <scope>NUCLEOTIDE SEQUENCE [LARGE SCALE GENOMIC DNA]</scope>
    <source>
        <strain evidence="10 11">MSL 6dP</strain>
    </source>
</reference>
<dbReference type="AlphaFoldDB" id="A0A4R8H0E3"/>
<accession>A0A4R8H0E3</accession>
<dbReference type="PANTHER" id="PTHR35789:SF1">
    <property type="entry name" value="SPORE GERMINATION PROTEIN B3"/>
    <property type="match status" value="1"/>
</dbReference>
<dbReference type="PANTHER" id="PTHR35789">
    <property type="entry name" value="SPORE GERMINATION PROTEIN B3"/>
    <property type="match status" value="1"/>
</dbReference>
<dbReference type="InterPro" id="IPR008844">
    <property type="entry name" value="Spore_GerAC-like"/>
</dbReference>
<evidence type="ECO:0000256" key="7">
    <source>
        <dbReference type="ARBA" id="ARBA00023288"/>
    </source>
</evidence>